<evidence type="ECO:0000313" key="4">
    <source>
        <dbReference type="Proteomes" id="UP000176527"/>
    </source>
</evidence>
<sequence length="376" mass="42900">MRNKTQKLKIMTILGTRPEIIRLSCILPKMDKYFKHIIVYTSQSYSQQLSTVFFKDLKLRKPDFVLDVKSETLGGLLGNILKQAEEAILKEKPDALLVLGDTNSALSAIIAKRMKIPIFHMEAGNRSFDDNVPEEINRRIVDHISDYNLAYTENSRRYLIAEGIHPGNIYVTGSPLTEVFEVFIKDIEKSKILLNLKLKEKEYFVVSIHREENVDNPAHLKELFNSLNYLANKYRFPVIVSYHPRAKKRLSLLNLKLSPLIKLHEPFGFFDYNNLQKNALCVLSDSGSIPEESAIFNFRAIQVRVSSERPEAFDAGSIILTGFNKDTIVSAVELVVNQERSGEIPEIPEGYKLKNVSSKVVKLIMGLSSIRKYHNN</sequence>
<feature type="domain" description="UDP-N-acetylglucosamine 2-epimerase" evidence="2">
    <location>
        <begin position="31"/>
        <end position="364"/>
    </location>
</feature>
<proteinExistence type="inferred from homology"/>
<dbReference type="PANTHER" id="PTHR43174">
    <property type="entry name" value="UDP-N-ACETYLGLUCOSAMINE 2-EPIMERASE"/>
    <property type="match status" value="1"/>
</dbReference>
<evidence type="ECO:0000256" key="1">
    <source>
        <dbReference type="RuleBase" id="RU003513"/>
    </source>
</evidence>
<dbReference type="Proteomes" id="UP000176527">
    <property type="component" value="Unassembled WGS sequence"/>
</dbReference>
<reference evidence="3 4" key="1">
    <citation type="journal article" date="2016" name="Nat. Commun.">
        <title>Thousands of microbial genomes shed light on interconnected biogeochemical processes in an aquifer system.</title>
        <authorList>
            <person name="Anantharaman K."/>
            <person name="Brown C.T."/>
            <person name="Hug L.A."/>
            <person name="Sharon I."/>
            <person name="Castelle C.J."/>
            <person name="Probst A.J."/>
            <person name="Thomas B.C."/>
            <person name="Singh A."/>
            <person name="Wilkins M.J."/>
            <person name="Karaoz U."/>
            <person name="Brodie E.L."/>
            <person name="Williams K.H."/>
            <person name="Hubbard S.S."/>
            <person name="Banfield J.F."/>
        </authorList>
    </citation>
    <scope>NUCLEOTIDE SEQUENCE [LARGE SCALE GENOMIC DNA]</scope>
</reference>
<gene>
    <name evidence="3" type="ORF">A3F00_02035</name>
</gene>
<dbReference type="AlphaFoldDB" id="A0A1F5KFJ7"/>
<evidence type="ECO:0000259" key="2">
    <source>
        <dbReference type="Pfam" id="PF02350"/>
    </source>
</evidence>
<dbReference type="InterPro" id="IPR029767">
    <property type="entry name" value="WecB-like"/>
</dbReference>
<keyword evidence="1" id="KW-0413">Isomerase</keyword>
<dbReference type="NCBIfam" id="TIGR00236">
    <property type="entry name" value="wecB"/>
    <property type="match status" value="1"/>
</dbReference>
<dbReference type="Gene3D" id="3.40.50.2000">
    <property type="entry name" value="Glycogen Phosphorylase B"/>
    <property type="match status" value="2"/>
</dbReference>
<dbReference type="SUPFAM" id="SSF53756">
    <property type="entry name" value="UDP-Glycosyltransferase/glycogen phosphorylase"/>
    <property type="match status" value="1"/>
</dbReference>
<protein>
    <submittedName>
        <fullName evidence="3">UDP-N-acetylglucosamine 2-epimerase</fullName>
    </submittedName>
</protein>
<dbReference type="GO" id="GO:0016853">
    <property type="term" value="F:isomerase activity"/>
    <property type="evidence" value="ECO:0007669"/>
    <property type="project" value="UniProtKB-KW"/>
</dbReference>
<evidence type="ECO:0000313" key="3">
    <source>
        <dbReference type="EMBL" id="OGE39391.1"/>
    </source>
</evidence>
<accession>A0A1F5KFJ7</accession>
<dbReference type="PANTHER" id="PTHR43174:SF1">
    <property type="entry name" value="UDP-N-ACETYLGLUCOSAMINE 2-EPIMERASE"/>
    <property type="match status" value="1"/>
</dbReference>
<dbReference type="InterPro" id="IPR003331">
    <property type="entry name" value="UDP_GlcNAc_Epimerase_2_dom"/>
</dbReference>
<dbReference type="EMBL" id="MFDE01000001">
    <property type="protein sequence ID" value="OGE39391.1"/>
    <property type="molecule type" value="Genomic_DNA"/>
</dbReference>
<dbReference type="CDD" id="cd03786">
    <property type="entry name" value="GTB_UDP-GlcNAc_2-Epimerase"/>
    <property type="match status" value="1"/>
</dbReference>
<dbReference type="Pfam" id="PF02350">
    <property type="entry name" value="Epimerase_2"/>
    <property type="match status" value="1"/>
</dbReference>
<name>A0A1F5KFJ7_9BACT</name>
<comment type="caution">
    <text evidence="3">The sequence shown here is derived from an EMBL/GenBank/DDBJ whole genome shotgun (WGS) entry which is preliminary data.</text>
</comment>
<organism evidence="3 4">
    <name type="scientific">Candidatus Daviesbacteria bacterium RIFCSPHIGHO2_12_FULL_37_11</name>
    <dbReference type="NCBI Taxonomy" id="1797777"/>
    <lineage>
        <taxon>Bacteria</taxon>
        <taxon>Candidatus Daviesiibacteriota</taxon>
    </lineage>
</organism>
<comment type="similarity">
    <text evidence="1">Belongs to the UDP-N-acetylglucosamine 2-epimerase family.</text>
</comment>